<dbReference type="Proteomes" id="UP000229342">
    <property type="component" value="Unassembled WGS sequence"/>
</dbReference>
<dbReference type="EMBL" id="PCVG01000015">
    <property type="protein sequence ID" value="PIQ68994.1"/>
    <property type="molecule type" value="Genomic_DNA"/>
</dbReference>
<reference evidence="1 2" key="1">
    <citation type="submission" date="2017-09" db="EMBL/GenBank/DDBJ databases">
        <title>Depth-based differentiation of microbial function through sediment-hosted aquifers and enrichment of novel symbionts in the deep terrestrial subsurface.</title>
        <authorList>
            <person name="Probst A.J."/>
            <person name="Ladd B."/>
            <person name="Jarett J.K."/>
            <person name="Geller-Mcgrath D.E."/>
            <person name="Sieber C.M."/>
            <person name="Emerson J.B."/>
            <person name="Anantharaman K."/>
            <person name="Thomas B.C."/>
            <person name="Malmstrom R."/>
            <person name="Stieglmeier M."/>
            <person name="Klingl A."/>
            <person name="Woyke T."/>
            <person name="Ryan C.M."/>
            <person name="Banfield J.F."/>
        </authorList>
    </citation>
    <scope>NUCLEOTIDE SEQUENCE [LARGE SCALE GENOMIC DNA]</scope>
    <source>
        <strain evidence="1">CG11_big_fil_rev_8_21_14_0_20_46_11</strain>
    </source>
</reference>
<proteinExistence type="predicted"/>
<gene>
    <name evidence="1" type="ORF">COV91_01205</name>
</gene>
<protein>
    <submittedName>
        <fullName evidence="1">Uncharacterized protein</fullName>
    </submittedName>
</protein>
<evidence type="ECO:0000313" key="2">
    <source>
        <dbReference type="Proteomes" id="UP000229342"/>
    </source>
</evidence>
<organism evidence="1 2">
    <name type="scientific">Candidatus Taylorbacteria bacterium CG11_big_fil_rev_8_21_14_0_20_46_11</name>
    <dbReference type="NCBI Taxonomy" id="1975025"/>
    <lineage>
        <taxon>Bacteria</taxon>
        <taxon>Candidatus Tayloriibacteriota</taxon>
    </lineage>
</organism>
<accession>A0A2H0KF20</accession>
<name>A0A2H0KF20_9BACT</name>
<dbReference type="AlphaFoldDB" id="A0A2H0KF20"/>
<sequence length="112" mass="13029">MKNSTSLGWLRKATMLFHRKQQYQKVRLLLHFYEADRFLGQTLLTVGLRKKSDECGEHDELDRLVHTVYPGTAYNLKIGMKPLHPPVPMLLPSLKEGYGPNTYVKVMQVLRF</sequence>
<evidence type="ECO:0000313" key="1">
    <source>
        <dbReference type="EMBL" id="PIQ68994.1"/>
    </source>
</evidence>
<comment type="caution">
    <text evidence="1">The sequence shown here is derived from an EMBL/GenBank/DDBJ whole genome shotgun (WGS) entry which is preliminary data.</text>
</comment>